<keyword evidence="2" id="KW-0472">Membrane</keyword>
<name>I0IHA4_PHYMF</name>
<dbReference type="HOGENOM" id="CLU_1325332_0_0_0"/>
<evidence type="ECO:0000313" key="3">
    <source>
        <dbReference type="EMBL" id="BAM04642.1"/>
    </source>
</evidence>
<feature type="region of interest" description="Disordered" evidence="1">
    <location>
        <begin position="98"/>
        <end position="134"/>
    </location>
</feature>
<dbReference type="Proteomes" id="UP000007881">
    <property type="component" value="Chromosome"/>
</dbReference>
<evidence type="ECO:0000256" key="1">
    <source>
        <dbReference type="SAM" id="MobiDB-lite"/>
    </source>
</evidence>
<keyword evidence="2" id="KW-1133">Transmembrane helix</keyword>
<dbReference type="AlphaFoldDB" id="I0IHA4"/>
<evidence type="ECO:0000313" key="4">
    <source>
        <dbReference type="Proteomes" id="UP000007881"/>
    </source>
</evidence>
<dbReference type="RefSeq" id="WP_014437855.1">
    <property type="nucleotide sequence ID" value="NC_017080.1"/>
</dbReference>
<dbReference type="STRING" id="1142394.PSMK_24830"/>
<organism evidence="3 4">
    <name type="scientific">Phycisphaera mikurensis (strain NBRC 102666 / KCTC 22515 / FYK2301M01)</name>
    <dbReference type="NCBI Taxonomy" id="1142394"/>
    <lineage>
        <taxon>Bacteria</taxon>
        <taxon>Pseudomonadati</taxon>
        <taxon>Planctomycetota</taxon>
        <taxon>Phycisphaerae</taxon>
        <taxon>Phycisphaerales</taxon>
        <taxon>Phycisphaeraceae</taxon>
        <taxon>Phycisphaera</taxon>
    </lineage>
</organism>
<dbReference type="EMBL" id="AP012338">
    <property type="protein sequence ID" value="BAM04642.1"/>
    <property type="molecule type" value="Genomic_DNA"/>
</dbReference>
<keyword evidence="2" id="KW-0812">Transmembrane</keyword>
<keyword evidence="4" id="KW-1185">Reference proteome</keyword>
<feature type="region of interest" description="Disordered" evidence="1">
    <location>
        <begin position="147"/>
        <end position="166"/>
    </location>
</feature>
<proteinExistence type="predicted"/>
<feature type="compositionally biased region" description="Low complexity" evidence="1">
    <location>
        <begin position="100"/>
        <end position="116"/>
    </location>
</feature>
<protein>
    <submittedName>
        <fullName evidence="3">Uncharacterized protein</fullName>
    </submittedName>
</protein>
<feature type="transmembrane region" description="Helical" evidence="2">
    <location>
        <begin position="68"/>
        <end position="91"/>
    </location>
</feature>
<reference evidence="3 4" key="1">
    <citation type="submission" date="2012-02" db="EMBL/GenBank/DDBJ databases">
        <title>Complete genome sequence of Phycisphaera mikurensis NBRC 102666.</title>
        <authorList>
            <person name="Ankai A."/>
            <person name="Hosoyama A."/>
            <person name="Terui Y."/>
            <person name="Sekine M."/>
            <person name="Fukai R."/>
            <person name="Kato Y."/>
            <person name="Nakamura S."/>
            <person name="Yamada-Narita S."/>
            <person name="Kawakoshi A."/>
            <person name="Fukunaga Y."/>
            <person name="Yamazaki S."/>
            <person name="Fujita N."/>
        </authorList>
    </citation>
    <scope>NUCLEOTIDE SEQUENCE [LARGE SCALE GENOMIC DNA]</scope>
    <source>
        <strain evidence="4">NBRC 102666 / KCTC 22515 / FYK2301M01</strain>
    </source>
</reference>
<gene>
    <name evidence="3" type="ordered locus">PSMK_24830</name>
</gene>
<dbReference type="KEGG" id="phm:PSMK_24830"/>
<accession>I0IHA4</accession>
<evidence type="ECO:0000256" key="2">
    <source>
        <dbReference type="SAM" id="Phobius"/>
    </source>
</evidence>
<sequence>MLPQRLDHAGRPPDPAAEARLDVALAPAPLDPAFRRRLLALHAPLAAQSPGAAPTVAGRIGPRGPRSVAAALAATLAAAAVAAIVIAPWGALPGEAPSGATAPAGTSPLAAADAAPGPEPDAREPASPGLSGLPGLRALADAAAASGLQPAHGGDAADPAATAAPGTAEHRLAELEAAAGDPWARSAWAAAEADALFADGPSSTTLF</sequence>